<dbReference type="InterPro" id="IPR019931">
    <property type="entry name" value="LPXTG_anchor"/>
</dbReference>
<feature type="signal peptide" evidence="7">
    <location>
        <begin position="1"/>
        <end position="27"/>
    </location>
</feature>
<dbReference type="EMBL" id="RJSG01000002">
    <property type="protein sequence ID" value="RNL79192.1"/>
    <property type="molecule type" value="Genomic_DNA"/>
</dbReference>
<dbReference type="AlphaFoldDB" id="A0A3N0DU89"/>
<keyword evidence="2" id="KW-0964">Secreted</keyword>
<comment type="caution">
    <text evidence="9">The sequence shown here is derived from an EMBL/GenBank/DDBJ whole genome shotgun (WGS) entry which is preliminary data.</text>
</comment>
<evidence type="ECO:0000256" key="6">
    <source>
        <dbReference type="SAM" id="Phobius"/>
    </source>
</evidence>
<dbReference type="RefSeq" id="WP_123233694.1">
    <property type="nucleotide sequence ID" value="NZ_RJSG01000002.1"/>
</dbReference>
<accession>A0A3N0DU89</accession>
<feature type="compositionally biased region" description="Gly residues" evidence="5">
    <location>
        <begin position="170"/>
        <end position="186"/>
    </location>
</feature>
<evidence type="ECO:0000256" key="4">
    <source>
        <dbReference type="ARBA" id="ARBA00023088"/>
    </source>
</evidence>
<evidence type="ECO:0000256" key="1">
    <source>
        <dbReference type="ARBA" id="ARBA00022512"/>
    </source>
</evidence>
<dbReference type="Proteomes" id="UP000277094">
    <property type="component" value="Unassembled WGS sequence"/>
</dbReference>
<evidence type="ECO:0000256" key="3">
    <source>
        <dbReference type="ARBA" id="ARBA00022729"/>
    </source>
</evidence>
<keyword evidence="1" id="KW-0134">Cell wall</keyword>
<evidence type="ECO:0000256" key="2">
    <source>
        <dbReference type="ARBA" id="ARBA00022525"/>
    </source>
</evidence>
<keyword evidence="10" id="KW-1185">Reference proteome</keyword>
<keyword evidence="4" id="KW-0572">Peptidoglycan-anchor</keyword>
<feature type="domain" description="Gram-positive cocci surface proteins LPxTG" evidence="8">
    <location>
        <begin position="181"/>
        <end position="217"/>
    </location>
</feature>
<evidence type="ECO:0000256" key="7">
    <source>
        <dbReference type="SAM" id="SignalP"/>
    </source>
</evidence>
<evidence type="ECO:0000313" key="9">
    <source>
        <dbReference type="EMBL" id="RNL79192.1"/>
    </source>
</evidence>
<feature type="chain" id="PRO_5018307619" evidence="7">
    <location>
        <begin position="28"/>
        <end position="230"/>
    </location>
</feature>
<proteinExistence type="predicted"/>
<dbReference type="OrthoDB" id="5149814at2"/>
<keyword evidence="3 7" id="KW-0732">Signal</keyword>
<feature type="transmembrane region" description="Helical" evidence="6">
    <location>
        <begin position="196"/>
        <end position="214"/>
    </location>
</feature>
<keyword evidence="6" id="KW-0812">Transmembrane</keyword>
<organism evidence="9 10">
    <name type="scientific">Nocardioides marmorisolisilvae</name>
    <dbReference type="NCBI Taxonomy" id="1542737"/>
    <lineage>
        <taxon>Bacteria</taxon>
        <taxon>Bacillati</taxon>
        <taxon>Actinomycetota</taxon>
        <taxon>Actinomycetes</taxon>
        <taxon>Propionibacteriales</taxon>
        <taxon>Nocardioidaceae</taxon>
        <taxon>Nocardioides</taxon>
    </lineage>
</organism>
<keyword evidence="6" id="KW-1133">Transmembrane helix</keyword>
<evidence type="ECO:0000256" key="5">
    <source>
        <dbReference type="SAM" id="MobiDB-lite"/>
    </source>
</evidence>
<gene>
    <name evidence="9" type="ORF">EFL95_09190</name>
</gene>
<evidence type="ECO:0000313" key="10">
    <source>
        <dbReference type="Proteomes" id="UP000277094"/>
    </source>
</evidence>
<protein>
    <submittedName>
        <fullName evidence="9">LPXTG cell wall anchor domain-containing protein</fullName>
    </submittedName>
</protein>
<reference evidence="9 10" key="1">
    <citation type="submission" date="2018-11" db="EMBL/GenBank/DDBJ databases">
        <authorList>
            <person name="Li F."/>
        </authorList>
    </citation>
    <scope>NUCLEOTIDE SEQUENCE [LARGE SCALE GENOMIC DNA]</scope>
    <source>
        <strain evidence="9 10">KIS18-7</strain>
    </source>
</reference>
<name>A0A3N0DU89_9ACTN</name>
<sequence>MTWRARLGLMIAAATALIGLGVPPASAAGELGLSPDGVTWGDALPGPLFDPALRWVPGDSEVRTFYVRNQSSDDGVLDVTLLTGPVESLIDTGDLSISAKVGNGDYTSAATAGDHQLVKQVVVAAGAVRKLSVKVDFDPASTNSSQQLRLDFRFKVSLSQDTTAVQPPSNGGGGNNNGNGGHGDLPGTGTVVTPTMLLLGALLVAAGTGLIGYSRRRVTRLEERPSHAQA</sequence>
<evidence type="ECO:0000259" key="8">
    <source>
        <dbReference type="Pfam" id="PF00746"/>
    </source>
</evidence>
<dbReference type="Pfam" id="PF00746">
    <property type="entry name" value="Gram_pos_anchor"/>
    <property type="match status" value="1"/>
</dbReference>
<keyword evidence="6" id="KW-0472">Membrane</keyword>
<dbReference type="NCBIfam" id="TIGR01167">
    <property type="entry name" value="LPXTG_anchor"/>
    <property type="match status" value="1"/>
</dbReference>
<feature type="region of interest" description="Disordered" evidence="5">
    <location>
        <begin position="162"/>
        <end position="188"/>
    </location>
</feature>